<dbReference type="EMBL" id="JBGBPQ010000025">
    <property type="protein sequence ID" value="KAL1499321.1"/>
    <property type="molecule type" value="Genomic_DNA"/>
</dbReference>
<gene>
    <name evidence="3" type="ORF">AB1Y20_011529</name>
</gene>
<feature type="domain" description="EamA" evidence="2">
    <location>
        <begin position="32"/>
        <end position="143"/>
    </location>
</feature>
<dbReference type="Proteomes" id="UP001515480">
    <property type="component" value="Unassembled WGS sequence"/>
</dbReference>
<evidence type="ECO:0000256" key="1">
    <source>
        <dbReference type="SAM" id="Phobius"/>
    </source>
</evidence>
<organism evidence="3 4">
    <name type="scientific">Prymnesium parvum</name>
    <name type="common">Toxic golden alga</name>
    <dbReference type="NCBI Taxonomy" id="97485"/>
    <lineage>
        <taxon>Eukaryota</taxon>
        <taxon>Haptista</taxon>
        <taxon>Haptophyta</taxon>
        <taxon>Prymnesiophyceae</taxon>
        <taxon>Prymnesiales</taxon>
        <taxon>Prymnesiaceae</taxon>
        <taxon>Prymnesium</taxon>
    </lineage>
</organism>
<evidence type="ECO:0000313" key="4">
    <source>
        <dbReference type="Proteomes" id="UP001515480"/>
    </source>
</evidence>
<feature type="transmembrane region" description="Helical" evidence="1">
    <location>
        <begin position="233"/>
        <end position="255"/>
    </location>
</feature>
<evidence type="ECO:0000313" key="3">
    <source>
        <dbReference type="EMBL" id="KAL1499321.1"/>
    </source>
</evidence>
<dbReference type="AlphaFoldDB" id="A0AB34IJE8"/>
<sequence>MHGRTLGLAVALAGTIGVTPDATLLRLMELAGGATMVITVWRFVVSGLFNLVGTALLHGGIHPLLSGIRSAPREMILGSAIVTVTNVGFVYSLLKVDPAKALLLISLNPLWAALLGYACLGDTMERRTVVAQGVALLSIALVFVPNLMEMMSFALVLATDGVEAEIPAEVYDMVPLVTGFSIASFMTYSRSCSLRGISDASMEASLSVAAVLTTALAIYVGKRQGVESFTAGLSWNFWLFLAIDGLCLAGYNGALVIAPRYLPSAEVALVLLGETILGPVWVFFVFGTVPSAWTLIGGAVLLLTLVLHEIAGMNSEDEGHGQLVSIGPRMSPKSSVNRMSIKLADAKAPMLP</sequence>
<feature type="transmembrane region" description="Helical" evidence="1">
    <location>
        <begin position="267"/>
        <end position="286"/>
    </location>
</feature>
<feature type="transmembrane region" description="Helical" evidence="1">
    <location>
        <begin position="100"/>
        <end position="121"/>
    </location>
</feature>
<dbReference type="InterPro" id="IPR037185">
    <property type="entry name" value="EmrE-like"/>
</dbReference>
<feature type="transmembrane region" description="Helical" evidence="1">
    <location>
        <begin position="200"/>
        <end position="221"/>
    </location>
</feature>
<keyword evidence="1" id="KW-1133">Transmembrane helix</keyword>
<keyword evidence="1" id="KW-0812">Transmembrane</keyword>
<keyword evidence="4" id="KW-1185">Reference proteome</keyword>
<dbReference type="Pfam" id="PF00892">
    <property type="entry name" value="EamA"/>
    <property type="match status" value="1"/>
</dbReference>
<accession>A0AB34IJE8</accession>
<feature type="transmembrane region" description="Helical" evidence="1">
    <location>
        <begin position="41"/>
        <end position="64"/>
    </location>
</feature>
<evidence type="ECO:0000259" key="2">
    <source>
        <dbReference type="Pfam" id="PF00892"/>
    </source>
</evidence>
<feature type="transmembrane region" description="Helical" evidence="1">
    <location>
        <begin position="170"/>
        <end position="188"/>
    </location>
</feature>
<protein>
    <recommendedName>
        <fullName evidence="2">EamA domain-containing protein</fullName>
    </recommendedName>
</protein>
<proteinExistence type="predicted"/>
<dbReference type="SUPFAM" id="SSF103481">
    <property type="entry name" value="Multidrug resistance efflux transporter EmrE"/>
    <property type="match status" value="2"/>
</dbReference>
<name>A0AB34IJE8_PRYPA</name>
<dbReference type="GO" id="GO:0016020">
    <property type="term" value="C:membrane"/>
    <property type="evidence" value="ECO:0007669"/>
    <property type="project" value="InterPro"/>
</dbReference>
<dbReference type="InterPro" id="IPR000620">
    <property type="entry name" value="EamA_dom"/>
</dbReference>
<reference evidence="3 4" key="1">
    <citation type="journal article" date="2024" name="Science">
        <title>Giant polyketide synthase enzymes in the biosynthesis of giant marine polyether toxins.</title>
        <authorList>
            <person name="Fallon T.R."/>
            <person name="Shende V.V."/>
            <person name="Wierzbicki I.H."/>
            <person name="Pendleton A.L."/>
            <person name="Watervoot N.F."/>
            <person name="Auber R.P."/>
            <person name="Gonzalez D.J."/>
            <person name="Wisecaver J.H."/>
            <person name="Moore B.S."/>
        </authorList>
    </citation>
    <scope>NUCLEOTIDE SEQUENCE [LARGE SCALE GENOMIC DNA]</scope>
    <source>
        <strain evidence="3 4">12B1</strain>
    </source>
</reference>
<keyword evidence="1" id="KW-0472">Membrane</keyword>
<feature type="transmembrane region" description="Helical" evidence="1">
    <location>
        <begin position="292"/>
        <end position="311"/>
    </location>
</feature>
<feature type="transmembrane region" description="Helical" evidence="1">
    <location>
        <begin position="133"/>
        <end position="158"/>
    </location>
</feature>
<feature type="transmembrane region" description="Helical" evidence="1">
    <location>
        <begin position="76"/>
        <end position="94"/>
    </location>
</feature>
<comment type="caution">
    <text evidence="3">The sequence shown here is derived from an EMBL/GenBank/DDBJ whole genome shotgun (WGS) entry which is preliminary data.</text>
</comment>